<evidence type="ECO:0000256" key="1">
    <source>
        <dbReference type="SAM" id="Phobius"/>
    </source>
</evidence>
<keyword evidence="2" id="KW-0732">Signal</keyword>
<feature type="chain" id="PRO_5008274685" description="EGF-like domain-containing protein" evidence="2">
    <location>
        <begin position="17"/>
        <end position="495"/>
    </location>
</feature>
<dbReference type="Proteomes" id="UP000078348">
    <property type="component" value="Unassembled WGS sequence"/>
</dbReference>
<evidence type="ECO:0000256" key="2">
    <source>
        <dbReference type="SAM" id="SignalP"/>
    </source>
</evidence>
<gene>
    <name evidence="3" type="ORF">AV274_0566</name>
</gene>
<feature type="transmembrane region" description="Helical" evidence="1">
    <location>
        <begin position="456"/>
        <end position="480"/>
    </location>
</feature>
<sequence>MYSSVILFILVSSSFSAEFTSTEGFETKQSPIPITLSFSQPVKEFDASQVLCTNAYVMSLERQGEKSFQLQVIPVEAGLIQITLSKLIQSTTQQRLAVPPSISFQYFGISVISSELSKLDQTQARFTLVASGKAHFKAVLAASSTVTPTFKDIWLHGTDLLQSGINRHTVDFSSLKPATRYDVFVAGREDFGTVIAPTHFQFETPGAQGTLTCPLGWALANAALGRAECGQHGECLQGKCVCHQGYGGTACERVVEEAVDAADSARSLIHLTLALSGSFDRAADCEQFLQTALHQAVAQPLLLPVSRVQLRQWTFLQTELPTRQKHADTQNNPSAGQSEEVRGEVRVVLTVAVAKTDGETAFCRLTESLREGGLRDALRVGTGVTTVEPLYVALQEEPGSWSCYNGILDADESDLDCGGSCSTKCRYNQKCNSNEDCDAEYSCVENVCASTSRRTLLTSVITLALIVCVMATIVSVLFVVRKDREKASLVENCGV</sequence>
<accession>A0A196SKV7</accession>
<keyword evidence="4" id="KW-1185">Reference proteome</keyword>
<evidence type="ECO:0008006" key="5">
    <source>
        <dbReference type="Google" id="ProtNLM"/>
    </source>
</evidence>
<feature type="signal peptide" evidence="2">
    <location>
        <begin position="1"/>
        <end position="16"/>
    </location>
</feature>
<dbReference type="OrthoDB" id="6130531at2759"/>
<dbReference type="AlphaFoldDB" id="A0A196SKV7"/>
<dbReference type="Pfam" id="PF23106">
    <property type="entry name" value="EGF_Teneurin"/>
    <property type="match status" value="1"/>
</dbReference>
<dbReference type="EMBL" id="LXWW01000021">
    <property type="protein sequence ID" value="OAO17690.1"/>
    <property type="molecule type" value="Genomic_DNA"/>
</dbReference>
<keyword evidence="1" id="KW-0812">Transmembrane</keyword>
<keyword evidence="1" id="KW-0472">Membrane</keyword>
<dbReference type="Gene3D" id="2.60.120.260">
    <property type="entry name" value="Galactose-binding domain-like"/>
    <property type="match status" value="1"/>
</dbReference>
<proteinExistence type="predicted"/>
<organism evidence="3 4">
    <name type="scientific">Blastocystis sp. subtype 1 (strain ATCC 50177 / NandII)</name>
    <dbReference type="NCBI Taxonomy" id="478820"/>
    <lineage>
        <taxon>Eukaryota</taxon>
        <taxon>Sar</taxon>
        <taxon>Stramenopiles</taxon>
        <taxon>Bigyra</taxon>
        <taxon>Opalozoa</taxon>
        <taxon>Opalinata</taxon>
        <taxon>Blastocystidae</taxon>
        <taxon>Blastocystis</taxon>
    </lineage>
</organism>
<protein>
    <recommendedName>
        <fullName evidence="5">EGF-like domain-containing protein</fullName>
    </recommendedName>
</protein>
<evidence type="ECO:0000313" key="4">
    <source>
        <dbReference type="Proteomes" id="UP000078348"/>
    </source>
</evidence>
<comment type="caution">
    <text evidence="3">The sequence shown here is derived from an EMBL/GenBank/DDBJ whole genome shotgun (WGS) entry which is preliminary data.</text>
</comment>
<evidence type="ECO:0000313" key="3">
    <source>
        <dbReference type="EMBL" id="OAO17690.1"/>
    </source>
</evidence>
<keyword evidence="1" id="KW-1133">Transmembrane helix</keyword>
<name>A0A196SKV7_BLAHN</name>
<reference evidence="3 4" key="1">
    <citation type="submission" date="2016-05" db="EMBL/GenBank/DDBJ databases">
        <title>Nuclear genome of Blastocystis sp. subtype 1 NandII.</title>
        <authorList>
            <person name="Gentekaki E."/>
            <person name="Curtis B."/>
            <person name="Stairs C."/>
            <person name="Eme L."/>
            <person name="Herman E."/>
            <person name="Klimes V."/>
            <person name="Arias M.C."/>
            <person name="Elias M."/>
            <person name="Hilliou F."/>
            <person name="Klute M."/>
            <person name="Malik S.-B."/>
            <person name="Pightling A."/>
            <person name="Rachubinski R."/>
            <person name="Salas D."/>
            <person name="Schlacht A."/>
            <person name="Suga H."/>
            <person name="Archibald J."/>
            <person name="Ball S.G."/>
            <person name="Clark G."/>
            <person name="Dacks J."/>
            <person name="Van Der Giezen M."/>
            <person name="Tsaousis A."/>
            <person name="Roger A."/>
        </authorList>
    </citation>
    <scope>NUCLEOTIDE SEQUENCE [LARGE SCALE GENOMIC DNA]</scope>
    <source>
        <strain evidence="4">ATCC 50177 / NandII</strain>
    </source>
</reference>